<accession>A0A6G0WY59</accession>
<reference evidence="1 2" key="1">
    <citation type="submission" date="2019-07" db="EMBL/GenBank/DDBJ databases">
        <title>Genomics analysis of Aphanomyces spp. identifies a new class of oomycete effector associated with host adaptation.</title>
        <authorList>
            <person name="Gaulin E."/>
        </authorList>
    </citation>
    <scope>NUCLEOTIDE SEQUENCE [LARGE SCALE GENOMIC DNA]</scope>
    <source>
        <strain evidence="1 2">ATCC 201684</strain>
    </source>
</reference>
<dbReference type="VEuPathDB" id="FungiDB:AeMF1_005506"/>
<organism evidence="1 2">
    <name type="scientific">Aphanomyces euteiches</name>
    <dbReference type="NCBI Taxonomy" id="100861"/>
    <lineage>
        <taxon>Eukaryota</taxon>
        <taxon>Sar</taxon>
        <taxon>Stramenopiles</taxon>
        <taxon>Oomycota</taxon>
        <taxon>Saprolegniomycetes</taxon>
        <taxon>Saprolegniales</taxon>
        <taxon>Verrucalvaceae</taxon>
        <taxon>Aphanomyces</taxon>
    </lineage>
</organism>
<gene>
    <name evidence="1" type="ORF">Ae201684_010531</name>
</gene>
<dbReference type="SUPFAM" id="SSF48403">
    <property type="entry name" value="Ankyrin repeat"/>
    <property type="match status" value="1"/>
</dbReference>
<dbReference type="Gene3D" id="1.25.40.20">
    <property type="entry name" value="Ankyrin repeat-containing domain"/>
    <property type="match status" value="1"/>
</dbReference>
<comment type="caution">
    <text evidence="1">The sequence shown here is derived from an EMBL/GenBank/DDBJ whole genome shotgun (WGS) entry which is preliminary data.</text>
</comment>
<evidence type="ECO:0000313" key="2">
    <source>
        <dbReference type="Proteomes" id="UP000481153"/>
    </source>
</evidence>
<dbReference type="Pfam" id="PF12796">
    <property type="entry name" value="Ank_2"/>
    <property type="match status" value="1"/>
</dbReference>
<protein>
    <submittedName>
        <fullName evidence="1">Uncharacterized protein</fullName>
    </submittedName>
</protein>
<evidence type="ECO:0000313" key="1">
    <source>
        <dbReference type="EMBL" id="KAF0732422.1"/>
    </source>
</evidence>
<sequence length="210" mass="24285">MTHATLRVLTSPELNNVISSYQHGAYEDMRGLRWKLCPLYDGFYDPSYIRPHMQRVDDFLRPWLAKHGMKRLPKLLEYCSMMRLILVQYAVHFGNMDLATHLHKTVNLLLFPRWLHDLAALNNQVDMLRFLQQIGHCGTSTRGLVWAAEFGHLPTVKYLIDMHKALHNDNVSRSTAARVAAKAGHLSIVRVLLNPKQQRFPQFVLTTTRS</sequence>
<dbReference type="AlphaFoldDB" id="A0A6G0WY59"/>
<name>A0A6G0WY59_9STRA</name>
<dbReference type="InterPro" id="IPR036770">
    <property type="entry name" value="Ankyrin_rpt-contain_sf"/>
</dbReference>
<dbReference type="EMBL" id="VJMJ01000134">
    <property type="protein sequence ID" value="KAF0732422.1"/>
    <property type="molecule type" value="Genomic_DNA"/>
</dbReference>
<keyword evidence="2" id="KW-1185">Reference proteome</keyword>
<dbReference type="InterPro" id="IPR002110">
    <property type="entry name" value="Ankyrin_rpt"/>
</dbReference>
<proteinExistence type="predicted"/>
<dbReference type="Proteomes" id="UP000481153">
    <property type="component" value="Unassembled WGS sequence"/>
</dbReference>